<name>A0AAW9N011_9FIRM</name>
<dbReference type="GO" id="GO:0042777">
    <property type="term" value="P:proton motive force-driven plasma membrane ATP synthesis"/>
    <property type="evidence" value="ECO:0007669"/>
    <property type="project" value="UniProtKB-UniRule"/>
</dbReference>
<evidence type="ECO:0000313" key="6">
    <source>
        <dbReference type="Proteomes" id="UP001357733"/>
    </source>
</evidence>
<dbReference type="NCBIfam" id="NF002384">
    <property type="entry name" value="PRK01395.1"/>
    <property type="match status" value="1"/>
</dbReference>
<protein>
    <recommendedName>
        <fullName evidence="4">V-type ATP synthase subunit F</fullName>
    </recommendedName>
    <alternativeName>
        <fullName evidence="4">V-ATPase subunit F</fullName>
    </alternativeName>
</protein>
<evidence type="ECO:0000256" key="4">
    <source>
        <dbReference type="HAMAP-Rule" id="MF_00312"/>
    </source>
</evidence>
<keyword evidence="4" id="KW-0066">ATP synthesis</keyword>
<keyword evidence="4" id="KW-0375">Hydrogen ion transport</keyword>
<dbReference type="Gene3D" id="3.40.50.10580">
    <property type="entry name" value="ATPase, V1 complex, subunit F"/>
    <property type="match status" value="1"/>
</dbReference>
<organism evidence="5 6">
    <name type="scientific">Citroniella saccharovorans</name>
    <dbReference type="NCBI Taxonomy" id="2053367"/>
    <lineage>
        <taxon>Bacteria</taxon>
        <taxon>Bacillati</taxon>
        <taxon>Bacillota</taxon>
        <taxon>Tissierellia</taxon>
        <taxon>Tissierellales</taxon>
        <taxon>Peptoniphilaceae</taxon>
        <taxon>Citroniella</taxon>
    </lineage>
</organism>
<dbReference type="GO" id="GO:0005524">
    <property type="term" value="F:ATP binding"/>
    <property type="evidence" value="ECO:0007669"/>
    <property type="project" value="UniProtKB-UniRule"/>
</dbReference>
<keyword evidence="6" id="KW-1185">Reference proteome</keyword>
<dbReference type="HAMAP" id="MF_00312">
    <property type="entry name" value="ATP_synth_F_arch"/>
    <property type="match status" value="1"/>
</dbReference>
<dbReference type="AlphaFoldDB" id="A0AAW9N011"/>
<dbReference type="InterPro" id="IPR022944">
    <property type="entry name" value="ATPase_V1-cplx_fsu_bac/arc"/>
</dbReference>
<dbReference type="RefSeq" id="WP_324620298.1">
    <property type="nucleotide sequence ID" value="NZ_JAYKOT010000003.1"/>
</dbReference>
<proteinExistence type="inferred from homology"/>
<dbReference type="GO" id="GO:0046933">
    <property type="term" value="F:proton-transporting ATP synthase activity, rotational mechanism"/>
    <property type="evidence" value="ECO:0007669"/>
    <property type="project" value="UniProtKB-UniRule"/>
</dbReference>
<evidence type="ECO:0000256" key="2">
    <source>
        <dbReference type="ARBA" id="ARBA00022448"/>
    </source>
</evidence>
<dbReference type="InterPro" id="IPR008218">
    <property type="entry name" value="ATPase_V1-cplx_f_g_su"/>
</dbReference>
<dbReference type="Proteomes" id="UP001357733">
    <property type="component" value="Unassembled WGS sequence"/>
</dbReference>
<comment type="function">
    <text evidence="4">Produces ATP from ADP in the presence of a proton gradient across the membrane.</text>
</comment>
<comment type="similarity">
    <text evidence="1 4">Belongs to the V-ATPase F subunit family.</text>
</comment>
<accession>A0AAW9N011</accession>
<comment type="caution">
    <text evidence="5">The sequence shown here is derived from an EMBL/GenBank/DDBJ whole genome shotgun (WGS) entry which is preliminary data.</text>
</comment>
<keyword evidence="2 4" id="KW-0813">Transport</keyword>
<dbReference type="Pfam" id="PF01990">
    <property type="entry name" value="ATP-synt_F"/>
    <property type="match status" value="1"/>
</dbReference>
<evidence type="ECO:0000256" key="3">
    <source>
        <dbReference type="ARBA" id="ARBA00023065"/>
    </source>
</evidence>
<evidence type="ECO:0000256" key="1">
    <source>
        <dbReference type="ARBA" id="ARBA00010148"/>
    </source>
</evidence>
<evidence type="ECO:0000313" key="5">
    <source>
        <dbReference type="EMBL" id="MEB3430132.1"/>
    </source>
</evidence>
<dbReference type="InterPro" id="IPR036906">
    <property type="entry name" value="ATPase_V1_fsu_sf"/>
</dbReference>
<dbReference type="GO" id="GO:0046961">
    <property type="term" value="F:proton-transporting ATPase activity, rotational mechanism"/>
    <property type="evidence" value="ECO:0007669"/>
    <property type="project" value="InterPro"/>
</dbReference>
<dbReference type="EMBL" id="JAYKOT010000003">
    <property type="protein sequence ID" value="MEB3430132.1"/>
    <property type="molecule type" value="Genomic_DNA"/>
</dbReference>
<dbReference type="SUPFAM" id="SSF159468">
    <property type="entry name" value="AtpF-like"/>
    <property type="match status" value="1"/>
</dbReference>
<reference evidence="5 6" key="1">
    <citation type="submission" date="2024-01" db="EMBL/GenBank/DDBJ databases">
        <title>Complete genome sequence of Citroniella saccharovorans strain M6.X9, isolated from human fecal sample.</title>
        <authorList>
            <person name="Cheng G."/>
            <person name="Westerholm M."/>
            <person name="Schnurer A."/>
        </authorList>
    </citation>
    <scope>NUCLEOTIDE SEQUENCE [LARGE SCALE GENOMIC DNA]</scope>
    <source>
        <strain evidence="5 6">DSM 29873</strain>
    </source>
</reference>
<gene>
    <name evidence="4" type="primary">atpF</name>
    <name evidence="5" type="ORF">VLK81_09065</name>
</gene>
<sequence>MYKIAIVGDKESILGFKAIGIDVFSVKSPLEARKTIDSLAKDDYGVIFITEEILEKVRETVERYDDKTLPAIIPVPNSKGTKNIGMKRIEEYVEKAVGSNIL</sequence>
<keyword evidence="3 4" id="KW-0406">Ion transport</keyword>